<dbReference type="AlphaFoldDB" id="A0A1S8MGM2"/>
<name>A0A1S8MGM2_9CLOT</name>
<dbReference type="KEGG" id="crw:CROST_035800"/>
<dbReference type="EMBL" id="CP096983">
    <property type="protein sequence ID" value="URZ12835.1"/>
    <property type="molecule type" value="Genomic_DNA"/>
</dbReference>
<dbReference type="Proteomes" id="UP000190951">
    <property type="component" value="Chromosome"/>
</dbReference>
<dbReference type="InterPro" id="IPR024962">
    <property type="entry name" value="YukD-like"/>
</dbReference>
<dbReference type="STRING" id="84029.CROST_38900"/>
<protein>
    <submittedName>
        <fullName evidence="1">Uncharacterized protein</fullName>
    </submittedName>
</protein>
<reference evidence="1 2" key="1">
    <citation type="submission" date="2022-04" db="EMBL/GenBank/DDBJ databases">
        <title>Genome sequence of C. roseum typestrain.</title>
        <authorList>
            <person name="Poehlein A."/>
            <person name="Schoch T."/>
            <person name="Duerre P."/>
            <person name="Daniel R."/>
        </authorList>
    </citation>
    <scope>NUCLEOTIDE SEQUENCE [LARGE SCALE GENOMIC DNA]</scope>
    <source>
        <strain evidence="1 2">DSM 7320</strain>
    </source>
</reference>
<keyword evidence="2" id="KW-1185">Reference proteome</keyword>
<dbReference type="Gene3D" id="3.10.20.90">
    <property type="entry name" value="Phosphatidylinositol 3-kinase Catalytic Subunit, Chain A, domain 1"/>
    <property type="match status" value="1"/>
</dbReference>
<dbReference type="Pfam" id="PF08817">
    <property type="entry name" value="YukD"/>
    <property type="match status" value="1"/>
</dbReference>
<gene>
    <name evidence="1" type="ORF">CROST_035800</name>
</gene>
<proteinExistence type="predicted"/>
<evidence type="ECO:0000313" key="2">
    <source>
        <dbReference type="Proteomes" id="UP000190951"/>
    </source>
</evidence>
<evidence type="ECO:0000313" key="1">
    <source>
        <dbReference type="EMBL" id="URZ12835.1"/>
    </source>
</evidence>
<dbReference type="InterPro" id="IPR029071">
    <property type="entry name" value="Ubiquitin-like_domsf"/>
</dbReference>
<sequence>MEKAVVIVKIEGTKEEYELEIPIDSTVKEICAALNKALQFEERNIKISGYYIKTENPTGFLKGNDVLKKYGIANGSTIILI</sequence>
<dbReference type="SUPFAM" id="SSF54236">
    <property type="entry name" value="Ubiquitin-like"/>
    <property type="match status" value="1"/>
</dbReference>
<accession>A0A1S8MGM2</accession>
<dbReference type="RefSeq" id="WP_077832283.1">
    <property type="nucleotide sequence ID" value="NZ_CP096983.1"/>
</dbReference>
<organism evidence="1 2">
    <name type="scientific">Clostridium felsineum</name>
    <dbReference type="NCBI Taxonomy" id="36839"/>
    <lineage>
        <taxon>Bacteria</taxon>
        <taxon>Bacillati</taxon>
        <taxon>Bacillota</taxon>
        <taxon>Clostridia</taxon>
        <taxon>Eubacteriales</taxon>
        <taxon>Clostridiaceae</taxon>
        <taxon>Clostridium</taxon>
    </lineage>
</organism>